<dbReference type="OrthoDB" id="9801228at2"/>
<dbReference type="PANTHER" id="PTHR47265:SF1">
    <property type="entry name" value="IRON-SULFUR ASSEMBLY PROTEIN ISCA, CHLOROPLASTIC"/>
    <property type="match status" value="1"/>
</dbReference>
<gene>
    <name evidence="3" type="ORF">SAMN05443144_11312</name>
</gene>
<feature type="region of interest" description="Disordered" evidence="1">
    <location>
        <begin position="1"/>
        <end position="46"/>
    </location>
</feature>
<evidence type="ECO:0000256" key="1">
    <source>
        <dbReference type="SAM" id="MobiDB-lite"/>
    </source>
</evidence>
<dbReference type="STRING" id="1194090.SAMN05443144_11312"/>
<dbReference type="GO" id="GO:0030674">
    <property type="term" value="F:protein-macromolecule adaptor activity"/>
    <property type="evidence" value="ECO:0007669"/>
    <property type="project" value="TreeGrafter"/>
</dbReference>
<protein>
    <submittedName>
        <fullName evidence="3">Iron-sulfur cluster assembly protein</fullName>
    </submittedName>
</protein>
<sequence length="154" mass="16680">MPAETEDNLDDVISDLIDGDEEEEEQAPASASPLADIDTPEIDFDGPDVALTERAARQVRKIREDENLDDALYLRVAVEGGGCSGLSYKLGFDHKSEEDEVIVSQGIEVIVDSKHMMYLKGISVDYPDGLDARGFTFDNPNATETCGCGSSFAT</sequence>
<feature type="compositionally biased region" description="Acidic residues" evidence="1">
    <location>
        <begin position="1"/>
        <end position="26"/>
    </location>
</feature>
<dbReference type="Pfam" id="PF01521">
    <property type="entry name" value="Fe-S_biosyn"/>
    <property type="match status" value="1"/>
</dbReference>
<dbReference type="InterPro" id="IPR031108">
    <property type="entry name" value="IscA_plant_cyanobact"/>
</dbReference>
<dbReference type="InterPro" id="IPR017870">
    <property type="entry name" value="FeS_cluster_insertion_CS"/>
</dbReference>
<evidence type="ECO:0000313" key="4">
    <source>
        <dbReference type="Proteomes" id="UP000184041"/>
    </source>
</evidence>
<dbReference type="PROSITE" id="PS01152">
    <property type="entry name" value="HESB"/>
    <property type="match status" value="1"/>
</dbReference>
<dbReference type="AlphaFoldDB" id="A0A1M5EC20"/>
<dbReference type="InterPro" id="IPR016092">
    <property type="entry name" value="ATAP"/>
</dbReference>
<feature type="domain" description="Core" evidence="2">
    <location>
        <begin position="49"/>
        <end position="149"/>
    </location>
</feature>
<organism evidence="3 4">
    <name type="scientific">Fodinibius roseus</name>
    <dbReference type="NCBI Taxonomy" id="1194090"/>
    <lineage>
        <taxon>Bacteria</taxon>
        <taxon>Pseudomonadati</taxon>
        <taxon>Balneolota</taxon>
        <taxon>Balneolia</taxon>
        <taxon>Balneolales</taxon>
        <taxon>Balneolaceae</taxon>
        <taxon>Fodinibius</taxon>
    </lineage>
</organism>
<reference evidence="3 4" key="1">
    <citation type="submission" date="2016-11" db="EMBL/GenBank/DDBJ databases">
        <authorList>
            <person name="Jaros S."/>
            <person name="Januszkiewicz K."/>
            <person name="Wedrychowicz H."/>
        </authorList>
    </citation>
    <scope>NUCLEOTIDE SEQUENCE [LARGE SCALE GENOMIC DNA]</scope>
    <source>
        <strain evidence="3 4">DSM 21986</strain>
    </source>
</reference>
<keyword evidence="4" id="KW-1185">Reference proteome</keyword>
<dbReference type="NCBIfam" id="TIGR00049">
    <property type="entry name" value="iron-sulfur cluster assembly accessory protein"/>
    <property type="match status" value="1"/>
</dbReference>
<dbReference type="GO" id="GO:0051537">
    <property type="term" value="F:2 iron, 2 sulfur cluster binding"/>
    <property type="evidence" value="ECO:0007669"/>
    <property type="project" value="UniProtKB-ARBA"/>
</dbReference>
<dbReference type="GO" id="GO:0016226">
    <property type="term" value="P:iron-sulfur cluster assembly"/>
    <property type="evidence" value="ECO:0007669"/>
    <property type="project" value="InterPro"/>
</dbReference>
<dbReference type="EMBL" id="FQUS01000013">
    <property type="protein sequence ID" value="SHF76684.1"/>
    <property type="molecule type" value="Genomic_DNA"/>
</dbReference>
<dbReference type="SUPFAM" id="SSF89360">
    <property type="entry name" value="HesB-like domain"/>
    <property type="match status" value="1"/>
</dbReference>
<evidence type="ECO:0000259" key="2">
    <source>
        <dbReference type="Pfam" id="PF01521"/>
    </source>
</evidence>
<name>A0A1M5EC20_9BACT</name>
<dbReference type="Gene3D" id="2.60.300.12">
    <property type="entry name" value="HesB-like domain"/>
    <property type="match status" value="1"/>
</dbReference>
<evidence type="ECO:0000313" key="3">
    <source>
        <dbReference type="EMBL" id="SHF76684.1"/>
    </source>
</evidence>
<dbReference type="PANTHER" id="PTHR47265">
    <property type="entry name" value="IRON-SULFUR ASSEMBLY PROTEIN ISCA, CHLOROPLASTIC"/>
    <property type="match status" value="1"/>
</dbReference>
<accession>A0A1M5EC20</accession>
<proteinExistence type="predicted"/>
<dbReference type="InterPro" id="IPR035903">
    <property type="entry name" value="HesB-like_dom_sf"/>
</dbReference>
<dbReference type="RefSeq" id="WP_084088249.1">
    <property type="nucleotide sequence ID" value="NZ_FQUS01000013.1"/>
</dbReference>
<dbReference type="Proteomes" id="UP000184041">
    <property type="component" value="Unassembled WGS sequence"/>
</dbReference>
<dbReference type="InterPro" id="IPR000361">
    <property type="entry name" value="ATAP_core_dom"/>
</dbReference>